<reference evidence="2" key="1">
    <citation type="submission" date="2011-07" db="EMBL/GenBank/DDBJ databases">
        <authorList>
            <consortium name="Caenorhabditis brenneri Sequencing and Analysis Consortium"/>
            <person name="Wilson R.K."/>
        </authorList>
    </citation>
    <scope>NUCLEOTIDE SEQUENCE [LARGE SCALE GENOMIC DNA]</scope>
    <source>
        <strain evidence="2">PB2801</strain>
    </source>
</reference>
<sequence>MVGRLLTSASLIISNLWTSSLKCDFNLNWNHVQLNVFGQIATIDAVQNVEGLHIFMPFITQAKKDIMSYKKGKHLPARVHQAPLIIQCEKQRETVLAVFCALRSFESSDI</sequence>
<dbReference type="EMBL" id="GL379983">
    <property type="protein sequence ID" value="EGT40186.1"/>
    <property type="molecule type" value="Genomic_DNA"/>
</dbReference>
<dbReference type="InParanoid" id="G0NYS0"/>
<keyword evidence="2" id="KW-1185">Reference proteome</keyword>
<gene>
    <name evidence="1" type="ORF">CAEBREN_19359</name>
</gene>
<name>G0NYS0_CAEBE</name>
<dbReference type="Proteomes" id="UP000008068">
    <property type="component" value="Unassembled WGS sequence"/>
</dbReference>
<accession>G0NYS0</accession>
<dbReference type="HOGENOM" id="CLU_2173212_0_0_1"/>
<dbReference type="AlphaFoldDB" id="G0NYS0"/>
<evidence type="ECO:0000313" key="2">
    <source>
        <dbReference type="Proteomes" id="UP000008068"/>
    </source>
</evidence>
<protein>
    <submittedName>
        <fullName evidence="1">Uncharacterized protein</fullName>
    </submittedName>
</protein>
<evidence type="ECO:0000313" key="1">
    <source>
        <dbReference type="EMBL" id="EGT40186.1"/>
    </source>
</evidence>
<proteinExistence type="predicted"/>
<organism evidence="2">
    <name type="scientific">Caenorhabditis brenneri</name>
    <name type="common">Nematode worm</name>
    <dbReference type="NCBI Taxonomy" id="135651"/>
    <lineage>
        <taxon>Eukaryota</taxon>
        <taxon>Metazoa</taxon>
        <taxon>Ecdysozoa</taxon>
        <taxon>Nematoda</taxon>
        <taxon>Chromadorea</taxon>
        <taxon>Rhabditida</taxon>
        <taxon>Rhabditina</taxon>
        <taxon>Rhabditomorpha</taxon>
        <taxon>Rhabditoidea</taxon>
        <taxon>Rhabditidae</taxon>
        <taxon>Peloderinae</taxon>
        <taxon>Caenorhabditis</taxon>
    </lineage>
</organism>